<feature type="coiled-coil region" evidence="1">
    <location>
        <begin position="163"/>
        <end position="190"/>
    </location>
</feature>
<evidence type="ECO:0000313" key="2">
    <source>
        <dbReference type="EMBL" id="ESL08836.1"/>
    </source>
</evidence>
<evidence type="ECO:0000313" key="3">
    <source>
        <dbReference type="Proteomes" id="UP000031737"/>
    </source>
</evidence>
<dbReference type="OrthoDB" id="241699at2759"/>
<reference evidence="2 3" key="1">
    <citation type="submission" date="2013-07" db="EMBL/GenBank/DDBJ databases">
        <authorList>
            <person name="Stoco P.H."/>
            <person name="Wagner G."/>
            <person name="Gerber A."/>
            <person name="Zaha A."/>
            <person name="Thompson C."/>
            <person name="Bartholomeu D.C."/>
            <person name="Luckemeyer D.D."/>
            <person name="Bahia D."/>
            <person name="Loreto E."/>
            <person name="Prestes E.B."/>
            <person name="Lima F.M."/>
            <person name="Rodrigues-Luiz G."/>
            <person name="Vallejo G.A."/>
            <person name="Filho J.F."/>
            <person name="Monteiro K.M."/>
            <person name="Tyler K.M."/>
            <person name="de Almeida L.G."/>
            <person name="Ortiz M.F."/>
            <person name="Siervo M.A."/>
            <person name="de Moraes M.H."/>
            <person name="Cunha O.L."/>
            <person name="Mendonca-Neto R."/>
            <person name="Silva R."/>
            <person name="Teixeira S.M."/>
            <person name="Murta S.M."/>
            <person name="Sincero T.C."/>
            <person name="Mendes T.A."/>
            <person name="Urmenyi T.P."/>
            <person name="Silva V.G."/>
            <person name="da Rocha W.D."/>
            <person name="Andersson B."/>
            <person name="Romanha A.J."/>
            <person name="Steindel M."/>
            <person name="de Vasconcelos A.T."/>
            <person name="Grisard E.C."/>
        </authorList>
    </citation>
    <scope>NUCLEOTIDE SEQUENCE [LARGE SCALE GENOMIC DNA]</scope>
    <source>
        <strain evidence="2 3">SC58</strain>
    </source>
</reference>
<proteinExistence type="predicted"/>
<gene>
    <name evidence="2" type="ORF">TRSC58_03455</name>
</gene>
<organism evidence="2 3">
    <name type="scientific">Trypanosoma rangeli SC58</name>
    <dbReference type="NCBI Taxonomy" id="429131"/>
    <lineage>
        <taxon>Eukaryota</taxon>
        <taxon>Discoba</taxon>
        <taxon>Euglenozoa</taxon>
        <taxon>Kinetoplastea</taxon>
        <taxon>Metakinetoplastina</taxon>
        <taxon>Trypanosomatida</taxon>
        <taxon>Trypanosomatidae</taxon>
        <taxon>Trypanosoma</taxon>
        <taxon>Herpetosoma</taxon>
    </lineage>
</organism>
<feature type="coiled-coil region" evidence="1">
    <location>
        <begin position="315"/>
        <end position="342"/>
    </location>
</feature>
<accession>A0A061J3W8</accession>
<dbReference type="EMBL" id="AUPL01003455">
    <property type="protein sequence ID" value="ESL08836.1"/>
    <property type="molecule type" value="Genomic_DNA"/>
</dbReference>
<keyword evidence="1" id="KW-0175">Coiled coil</keyword>
<keyword evidence="3" id="KW-1185">Reference proteome</keyword>
<evidence type="ECO:0000256" key="1">
    <source>
        <dbReference type="SAM" id="Coils"/>
    </source>
</evidence>
<protein>
    <submittedName>
        <fullName evidence="2">Uncharacterized protein</fullName>
    </submittedName>
</protein>
<dbReference type="AlphaFoldDB" id="A0A061J3W8"/>
<dbReference type="Proteomes" id="UP000031737">
    <property type="component" value="Unassembled WGS sequence"/>
</dbReference>
<name>A0A061J3W8_TRYRA</name>
<sequence>MWGPMAAAEAEEVSALSCEETQSHHAHNTATTTACGAEYSHSSSCGDFSHIMRATHINFSHANPEASSSTATGMTRDQLSPVVDHLTKGLLAPSMGCPRCAQINGIRESLKSVEASYLREIAQLGRVVQQMDAERVDAVNRTEQTLLSLDRSRQLNLSRDCEIQSLSGQLRQIEDELQRLKYELTSLRQLYRRDVAFYHRREVLFLLENERCARAAVSSSEAGWHSALEAMYSSVLEVHQKRHCFYPSRSVETLRSPRLSEGRRFMRNGPSITSPHSLPPSITRYVDKHGGGDSGSGSVTPGKKGGLLTELWKAKETLNKLNDKLQRDLTAKEEQIASLQQQLSLRAENRAQSSQDRVDGDSFVQEMQDEIDDMLQTELFLTQMCGRHRLEADAMEERVYLLRWLHQQQQQKQHPHGLPPQTQPLYCDHRTLENQGSPELIWTPPHFLHAEENIELDVHVNGGSGSQLPCLKQPLDELCASVSGALSKTLESVLHDQLLPFKRYVESLHSSDDELRNSLKKVVQTMLQDGHDNVMHAARINERQEKFISDMQCILQEFYAANLTQAHGGLTSLREALKKVARLTSHNAKVMDDKLNDILTSQSAVARQLTLLTVPSIQRRTDASPTLRCSAAVSPSALDSGCLDASPNTLLGSKRVHAEFVDVDVAPPGHTGANAPVAVPTLPSHEWDVMDSDDESVPSLPVFSTARKTPYDVDDV</sequence>
<comment type="caution">
    <text evidence="2">The sequence shown here is derived from an EMBL/GenBank/DDBJ whole genome shotgun (WGS) entry which is preliminary data.</text>
</comment>
<dbReference type="VEuPathDB" id="TriTrypDB:TRSC58_03455"/>